<dbReference type="Gene3D" id="3.40.950.10">
    <property type="entry name" value="Fe-only Hydrogenase (Larger Subunit), Chain L, domain 3"/>
    <property type="match status" value="1"/>
</dbReference>
<dbReference type="GO" id="GO:0005506">
    <property type="term" value="F:iron ion binding"/>
    <property type="evidence" value="ECO:0007669"/>
    <property type="project" value="InterPro"/>
</dbReference>
<evidence type="ECO:0000313" key="8">
    <source>
        <dbReference type="Proteomes" id="UP000587880"/>
    </source>
</evidence>
<dbReference type="FunFam" id="3.30.70.20:FF:000035">
    <property type="entry name" value="Iron hydrogenase 1"/>
    <property type="match status" value="1"/>
</dbReference>
<proteinExistence type="predicted"/>
<keyword evidence="4" id="KW-0408">Iron</keyword>
<comment type="caution">
    <text evidence="7">The sequence shown here is derived from an EMBL/GenBank/DDBJ whole genome shotgun (WGS) entry which is preliminary data.</text>
</comment>
<evidence type="ECO:0000256" key="1">
    <source>
        <dbReference type="ARBA" id="ARBA00022485"/>
    </source>
</evidence>
<keyword evidence="1" id="KW-0004">4Fe-4S</keyword>
<dbReference type="GO" id="GO:0042597">
    <property type="term" value="C:periplasmic space"/>
    <property type="evidence" value="ECO:0007669"/>
    <property type="project" value="InterPro"/>
</dbReference>
<evidence type="ECO:0000256" key="3">
    <source>
        <dbReference type="ARBA" id="ARBA00022737"/>
    </source>
</evidence>
<dbReference type="InterPro" id="IPR017900">
    <property type="entry name" value="4Fe4S_Fe_S_CS"/>
</dbReference>
<evidence type="ECO:0000256" key="2">
    <source>
        <dbReference type="ARBA" id="ARBA00022723"/>
    </source>
</evidence>
<dbReference type="EMBL" id="JABAGD010000025">
    <property type="protein sequence ID" value="NMF05884.1"/>
    <property type="molecule type" value="Genomic_DNA"/>
</dbReference>
<dbReference type="Gene3D" id="3.30.70.20">
    <property type="match status" value="2"/>
</dbReference>
<dbReference type="GO" id="GO:0009055">
    <property type="term" value="F:electron transfer activity"/>
    <property type="evidence" value="ECO:0007669"/>
    <property type="project" value="InterPro"/>
</dbReference>
<feature type="domain" description="4Fe-4S ferredoxin-type" evidence="6">
    <location>
        <begin position="394"/>
        <end position="423"/>
    </location>
</feature>
<dbReference type="SMART" id="SM00902">
    <property type="entry name" value="Fe_hyd_SSU"/>
    <property type="match status" value="1"/>
</dbReference>
<dbReference type="Pfam" id="PF14697">
    <property type="entry name" value="Fer4_21"/>
    <property type="match status" value="1"/>
</dbReference>
<dbReference type="SUPFAM" id="SSF48674">
    <property type="entry name" value="Fe-only hydrogenase smaller subunit"/>
    <property type="match status" value="1"/>
</dbReference>
<organism evidence="7 8">
    <name type="scientific">Clostridium beijerinckii</name>
    <name type="common">Clostridium MP</name>
    <dbReference type="NCBI Taxonomy" id="1520"/>
    <lineage>
        <taxon>Bacteria</taxon>
        <taxon>Bacillati</taxon>
        <taxon>Bacillota</taxon>
        <taxon>Clostridia</taxon>
        <taxon>Eubacteriales</taxon>
        <taxon>Clostridiaceae</taxon>
        <taxon>Clostridium</taxon>
    </lineage>
</organism>
<evidence type="ECO:0000259" key="6">
    <source>
        <dbReference type="PROSITE" id="PS51379"/>
    </source>
</evidence>
<dbReference type="PANTHER" id="PTHR11615">
    <property type="entry name" value="NITRATE, FORMATE, IRON DEHYDROGENASE"/>
    <property type="match status" value="1"/>
</dbReference>
<dbReference type="Pfam" id="PF02906">
    <property type="entry name" value="Fe_hyd_lg_C"/>
    <property type="match status" value="1"/>
</dbReference>
<evidence type="ECO:0000313" key="7">
    <source>
        <dbReference type="EMBL" id="NMF05884.1"/>
    </source>
</evidence>
<dbReference type="InterPro" id="IPR004108">
    <property type="entry name" value="Fe_hydrogenase_lsu_C"/>
</dbReference>
<feature type="domain" description="4Fe-4S ferredoxin-type" evidence="6">
    <location>
        <begin position="21"/>
        <end position="51"/>
    </location>
</feature>
<dbReference type="PROSITE" id="PS51379">
    <property type="entry name" value="4FE4S_FER_2"/>
    <property type="match status" value="4"/>
</dbReference>
<dbReference type="InterPro" id="IPR036991">
    <property type="entry name" value="Fe_hydrogenase_ssu_sf"/>
</dbReference>
<dbReference type="InterPro" id="IPR003149">
    <property type="entry name" value="Fe_hydrogenase_ssu"/>
</dbReference>
<sequence>MNNTEKFMGKSKKTNRIEEDNIIQINKKKCIGCTACAFTCAQETKMAILKEVDSGRKTVDTKSGGFGASGCLYCGQCTLACPTEAIDVRNDVDLVKEALSSGKYLILTASPAVKATLGEEFNLPIGTYVGGKIAPSAKKLGFQKVFNTEFGNDMTVVEESSEFIKRIANKEKLPMFTSFCPSFIRYAEIYHPEILDNISTAKSPQQMMGAGIKTYFADVYNILPTNIVVVSIQPCSAKKYEADKEDMGREGYKDIDIVLTVKEYVNLLKEKGIDITAIPDEKPDDFMGEYTGAAALFGISQGAMQAIFRTVMSYLKNDISEAENMILKPVEGYEEIEEASVILGNKNCKVAVVNGLKEIEKFLVSNKWKEYYFIEVVACNGGCINGGGTPRIGAKSQINENLCISCGTCIQNCPVNAIQYNVRGRAEIKEEECVGCRLCNNVCRAKAVQVKCYNKSSNELLGKDYKILRADILRNIDKKSIKRVSDENENLENMYKSYIGDPNSIKAESLLHTSYIDRSNEFRNNNTKKRRRH</sequence>
<protein>
    <submittedName>
        <fullName evidence="7">4Fe-4S binding protein</fullName>
    </submittedName>
</protein>
<evidence type="ECO:0000256" key="4">
    <source>
        <dbReference type="ARBA" id="ARBA00023004"/>
    </source>
</evidence>
<dbReference type="Proteomes" id="UP000587880">
    <property type="component" value="Unassembled WGS sequence"/>
</dbReference>
<keyword evidence="3" id="KW-0677">Repeat</keyword>
<dbReference type="PROSITE" id="PS00198">
    <property type="entry name" value="4FE4S_FER_1"/>
    <property type="match status" value="2"/>
</dbReference>
<dbReference type="InterPro" id="IPR008953">
    <property type="entry name" value="Fe_hydrogenase_HydB"/>
</dbReference>
<dbReference type="Gene3D" id="3.40.50.1780">
    <property type="match status" value="1"/>
</dbReference>
<name>A0A7X9XPX5_CLOBE</name>
<accession>A0A7X9XPX5</accession>
<dbReference type="Gene3D" id="4.10.260.20">
    <property type="entry name" value="Iron hydrogenase, small subunit"/>
    <property type="match status" value="1"/>
</dbReference>
<dbReference type="Pfam" id="PF12838">
    <property type="entry name" value="Fer4_7"/>
    <property type="match status" value="1"/>
</dbReference>
<evidence type="ECO:0000256" key="5">
    <source>
        <dbReference type="ARBA" id="ARBA00023014"/>
    </source>
</evidence>
<gene>
    <name evidence="7" type="ORF">HF849_14225</name>
</gene>
<dbReference type="InterPro" id="IPR017896">
    <property type="entry name" value="4Fe4S_Fe-S-bd"/>
</dbReference>
<dbReference type="GO" id="GO:0051539">
    <property type="term" value="F:4 iron, 4 sulfur cluster binding"/>
    <property type="evidence" value="ECO:0007669"/>
    <property type="project" value="UniProtKB-KW"/>
</dbReference>
<keyword evidence="2" id="KW-0479">Metal-binding</keyword>
<reference evidence="7 8" key="1">
    <citation type="submission" date="2020-04" db="EMBL/GenBank/DDBJ databases">
        <authorList>
            <person name="Hitch T.C.A."/>
            <person name="Wylensek D."/>
            <person name="Clavel T."/>
        </authorList>
    </citation>
    <scope>NUCLEOTIDE SEQUENCE [LARGE SCALE GENOMIC DNA]</scope>
    <source>
        <strain evidence="7 8">WB01_NA02</strain>
    </source>
</reference>
<dbReference type="Pfam" id="PF02256">
    <property type="entry name" value="Fe_hyd_SSU"/>
    <property type="match status" value="1"/>
</dbReference>
<feature type="domain" description="4Fe-4S ferredoxin-type" evidence="6">
    <location>
        <begin position="424"/>
        <end position="453"/>
    </location>
</feature>
<feature type="domain" description="4Fe-4S ferredoxin-type" evidence="6">
    <location>
        <begin position="62"/>
        <end position="91"/>
    </location>
</feature>
<dbReference type="GO" id="GO:0008901">
    <property type="term" value="F:ferredoxin hydrogenase activity"/>
    <property type="evidence" value="ECO:0007669"/>
    <property type="project" value="InterPro"/>
</dbReference>
<dbReference type="InterPro" id="IPR009016">
    <property type="entry name" value="Fe_hydrogenase"/>
</dbReference>
<dbReference type="SUPFAM" id="SSF53920">
    <property type="entry name" value="Fe-only hydrogenase"/>
    <property type="match status" value="1"/>
</dbReference>
<dbReference type="InterPro" id="IPR050340">
    <property type="entry name" value="Cytosolic_Fe-S_CAF"/>
</dbReference>
<dbReference type="AlphaFoldDB" id="A0A7X9XPX5"/>
<dbReference type="SUPFAM" id="SSF54862">
    <property type="entry name" value="4Fe-4S ferredoxins"/>
    <property type="match status" value="2"/>
</dbReference>
<keyword evidence="5" id="KW-0411">Iron-sulfur</keyword>